<proteinExistence type="predicted"/>
<organism evidence="2">
    <name type="scientific">uncultured marine group II/III euryarchaeote AD1000_68_A11</name>
    <dbReference type="NCBI Taxonomy" id="1457800"/>
    <lineage>
        <taxon>Archaea</taxon>
        <taxon>Methanobacteriati</taxon>
        <taxon>Methanobacteriota</taxon>
        <taxon>environmental samples</taxon>
    </lineage>
</organism>
<sequence>MVLAAPVCVTRNGTGLSIRNNSVSWSVKSRGSTDLMASATPSSTGTPAALSRSTKSWMPSTRPPLDLHCAGGDLNTTPLRPLGARGLGVMTSLLQSEDHRFNSGRAHQLEPQFSE</sequence>
<dbReference type="EMBL" id="KF900456">
    <property type="protein sequence ID" value="AIE95602.1"/>
    <property type="molecule type" value="Genomic_DNA"/>
</dbReference>
<protein>
    <submittedName>
        <fullName evidence="2">Uncharacterized protein</fullName>
    </submittedName>
</protein>
<evidence type="ECO:0000313" key="2">
    <source>
        <dbReference type="EMBL" id="AIE95602.1"/>
    </source>
</evidence>
<reference evidence="2" key="1">
    <citation type="journal article" date="2014" name="Genome Biol. Evol.">
        <title>Pangenome evidence for extensive interdomain horizontal transfer affecting lineage core and shell genes in uncultured planktonic thaumarchaeota and euryarchaeota.</title>
        <authorList>
            <person name="Deschamps P."/>
            <person name="Zivanovic Y."/>
            <person name="Moreira D."/>
            <person name="Rodriguez-Valera F."/>
            <person name="Lopez-Garcia P."/>
        </authorList>
    </citation>
    <scope>NUCLEOTIDE SEQUENCE</scope>
</reference>
<dbReference type="AlphaFoldDB" id="A0A075G190"/>
<feature type="compositionally biased region" description="Polar residues" evidence="1">
    <location>
        <begin position="39"/>
        <end position="59"/>
    </location>
</feature>
<feature type="region of interest" description="Disordered" evidence="1">
    <location>
        <begin position="34"/>
        <end position="64"/>
    </location>
</feature>
<evidence type="ECO:0000256" key="1">
    <source>
        <dbReference type="SAM" id="MobiDB-lite"/>
    </source>
</evidence>
<accession>A0A075G190</accession>
<name>A0A075G190_9EURY</name>